<dbReference type="Proteomes" id="UP000282184">
    <property type="component" value="Unassembled WGS sequence"/>
</dbReference>
<dbReference type="Pfam" id="PF05834">
    <property type="entry name" value="Lycopene_cycl"/>
    <property type="match status" value="1"/>
</dbReference>
<gene>
    <name evidence="1" type="ORF">EJV47_20160</name>
</gene>
<protein>
    <submittedName>
        <fullName evidence="1">Lycopene cyclase</fullName>
    </submittedName>
</protein>
<dbReference type="Gene3D" id="3.50.50.60">
    <property type="entry name" value="FAD/NAD(P)-binding domain"/>
    <property type="match status" value="1"/>
</dbReference>
<dbReference type="EMBL" id="RXOF01000013">
    <property type="protein sequence ID" value="RTQ47210.1"/>
    <property type="molecule type" value="Genomic_DNA"/>
</dbReference>
<evidence type="ECO:0000313" key="2">
    <source>
        <dbReference type="Proteomes" id="UP000282184"/>
    </source>
</evidence>
<dbReference type="OrthoDB" id="24355at2"/>
<comment type="caution">
    <text evidence="1">The sequence shown here is derived from an EMBL/GenBank/DDBJ whole genome shotgun (WGS) entry which is preliminary data.</text>
</comment>
<proteinExistence type="predicted"/>
<dbReference type="AlphaFoldDB" id="A0A431TYG7"/>
<accession>A0A431TYG7</accession>
<name>A0A431TYG7_9BACT</name>
<dbReference type="SUPFAM" id="SSF51905">
    <property type="entry name" value="FAD/NAD(P)-binding domain"/>
    <property type="match status" value="1"/>
</dbReference>
<evidence type="ECO:0000313" key="1">
    <source>
        <dbReference type="EMBL" id="RTQ47210.1"/>
    </source>
</evidence>
<reference evidence="1 2" key="1">
    <citation type="submission" date="2018-12" db="EMBL/GenBank/DDBJ databases">
        <title>Hymenobacter gummosus sp. nov., isolated from a spring.</title>
        <authorList>
            <person name="Nie L."/>
        </authorList>
    </citation>
    <scope>NUCLEOTIDE SEQUENCE [LARGE SCALE GENOMIC DNA]</scope>
    <source>
        <strain evidence="1 2">KCTC 52166</strain>
    </source>
</reference>
<organism evidence="1 2">
    <name type="scientific">Hymenobacter gummosus</name>
    <dbReference type="NCBI Taxonomy" id="1776032"/>
    <lineage>
        <taxon>Bacteria</taxon>
        <taxon>Pseudomonadati</taxon>
        <taxon>Bacteroidota</taxon>
        <taxon>Cytophagia</taxon>
        <taxon>Cytophagales</taxon>
        <taxon>Hymenobacteraceae</taxon>
        <taxon>Hymenobacter</taxon>
    </lineage>
</organism>
<sequence length="408" mass="46662">MRSGRPNLFGRPAFFVPVNPDYDYLLAGGGAAGLSLAYHLSQEPRLQGKRVLLLEPETKDKNDRTWSFWTDQPTPYDAVLAAEWRQLAFRSPRFEAVLPLRRHRYCTLRGLDFYRFVQQALAARPAQFTRVTARVEALENTPQGVVARTDAGTFSARYAFDSRPPQVERRPDKRYLWQHFVGWEVETDFDAFDARTPVFMDFRVPQQQECRFVYVLPFGPRRALVEYTLFSGTLLAPEQYEVALREYLHELLSGQPYRVVETESGAIPMTDHPFAAHDGAGIVNLGTRGGRVKASTGYAFLRMQQQAARLAAALATTGTLPPDLTGDRWQFRFFDALLLDIMQRQGEMTRDIFADLFRRNPTERILDFLDEKTSWVENLQVMNSVTPWPFLRSIGQVLSGRPGRRKAG</sequence>
<keyword evidence="2" id="KW-1185">Reference proteome</keyword>
<dbReference type="InterPro" id="IPR036188">
    <property type="entry name" value="FAD/NAD-bd_sf"/>
</dbReference>